<gene>
    <name evidence="4" type="primary">FCN2_0</name>
    <name evidence="4" type="ORF">GWK47_017468</name>
</gene>
<keyword evidence="1" id="KW-1015">Disulfide bond</keyword>
<comment type="function">
    <text evidence="2">Lectin involved in innate immunity. Agglutinates all types of human erythrocytes, Gram-positive and Gram-negative bacteria. Has a stronger agglutinating activity towards Gram-negative bacteria than towards Gram-positive bacteria. Specifically recognizes acetyl group-containing substances on agglutinated cells. The hemagglutinating activity was inhibited by EDTA, acetyl group-containing mono- and disaccharides, N-acetyl derivatives of amino acids, other acetyl group-containing substances, propionamide and benzamide. Enhances the antimicrobial activity of big defensin against Gram-positive bacteria but not against Gram-negative bacteria.</text>
</comment>
<dbReference type="InterPro" id="IPR050373">
    <property type="entry name" value="Fibrinogen_C-term_domain"/>
</dbReference>
<dbReference type="SMART" id="SM00186">
    <property type="entry name" value="FBG"/>
    <property type="match status" value="1"/>
</dbReference>
<dbReference type="Proteomes" id="UP000770661">
    <property type="component" value="Unassembled WGS sequence"/>
</dbReference>
<proteinExistence type="predicted"/>
<dbReference type="Gene3D" id="3.90.215.10">
    <property type="entry name" value="Gamma Fibrinogen, chain A, domain 1"/>
    <property type="match status" value="1"/>
</dbReference>
<dbReference type="SUPFAM" id="SSF56496">
    <property type="entry name" value="Fibrinogen C-terminal domain-like"/>
    <property type="match status" value="1"/>
</dbReference>
<evidence type="ECO:0000256" key="2">
    <source>
        <dbReference type="ARBA" id="ARBA00053344"/>
    </source>
</evidence>
<organism evidence="4 5">
    <name type="scientific">Chionoecetes opilio</name>
    <name type="common">Atlantic snow crab</name>
    <name type="synonym">Cancer opilio</name>
    <dbReference type="NCBI Taxonomy" id="41210"/>
    <lineage>
        <taxon>Eukaryota</taxon>
        <taxon>Metazoa</taxon>
        <taxon>Ecdysozoa</taxon>
        <taxon>Arthropoda</taxon>
        <taxon>Crustacea</taxon>
        <taxon>Multicrustacea</taxon>
        <taxon>Malacostraca</taxon>
        <taxon>Eumalacostraca</taxon>
        <taxon>Eucarida</taxon>
        <taxon>Decapoda</taxon>
        <taxon>Pleocyemata</taxon>
        <taxon>Brachyura</taxon>
        <taxon>Eubrachyura</taxon>
        <taxon>Majoidea</taxon>
        <taxon>Majidae</taxon>
        <taxon>Chionoecetes</taxon>
    </lineage>
</organism>
<dbReference type="PROSITE" id="PS51406">
    <property type="entry name" value="FIBRINOGEN_C_2"/>
    <property type="match status" value="1"/>
</dbReference>
<protein>
    <submittedName>
        <fullName evidence="4">Ficolin-2</fullName>
    </submittedName>
</protein>
<dbReference type="Pfam" id="PF00147">
    <property type="entry name" value="Fibrinogen_C"/>
    <property type="match status" value="1"/>
</dbReference>
<dbReference type="AlphaFoldDB" id="A0A8J5BYH3"/>
<dbReference type="OrthoDB" id="6145874at2759"/>
<evidence type="ECO:0000313" key="4">
    <source>
        <dbReference type="EMBL" id="KAG0712863.1"/>
    </source>
</evidence>
<evidence type="ECO:0000256" key="1">
    <source>
        <dbReference type="ARBA" id="ARBA00023157"/>
    </source>
</evidence>
<dbReference type="EMBL" id="JACEEZ010022029">
    <property type="protein sequence ID" value="KAG0712863.1"/>
    <property type="molecule type" value="Genomic_DNA"/>
</dbReference>
<feature type="domain" description="Fibrinogen C-terminal" evidence="3">
    <location>
        <begin position="87"/>
        <end position="311"/>
    </location>
</feature>
<sequence length="311" mass="35284">MLLILLTTVGLAMARQISIPGPAPATSKPGLVNHQSVLNNLLLYASYCDTCVETALETCNRISEQHQQPSFIQEAKEVLKEISVMINKSESRPRHCKDLLDSGDTGSGLRLVYPYPGQPHHNVTVFCEHTVDGGGWTVFQRRSSDSIRQDFNRTWIEYKLGFGDIEAEFWMGLELLHVLTSTTLQELRIDLADYEGGERWAKYGVFNVGSDEAKYRLSVGRYSGDAGDAMTDSHGQSFSTHDQDNDALNTLNCAEVWRGGWWFKICGHTNLNGYQYQGTYSTHHHEGIFWHQWHGWKYSLRQTSMMIRPAF</sequence>
<dbReference type="PANTHER" id="PTHR19143:SF458">
    <property type="entry name" value="FIBRINOGEN C-TERMINAL DOMAIN-CONTAINING PROTEIN-RELATED"/>
    <property type="match status" value="1"/>
</dbReference>
<comment type="caution">
    <text evidence="4">The sequence shown here is derived from an EMBL/GenBank/DDBJ whole genome shotgun (WGS) entry which is preliminary data.</text>
</comment>
<reference evidence="4" key="1">
    <citation type="submission" date="2020-07" db="EMBL/GenBank/DDBJ databases">
        <title>The High-quality genome of the commercially important snow crab, Chionoecetes opilio.</title>
        <authorList>
            <person name="Jeong J.-H."/>
            <person name="Ryu S."/>
        </authorList>
    </citation>
    <scope>NUCLEOTIDE SEQUENCE</scope>
    <source>
        <strain evidence="4">MADBK_172401_WGS</strain>
        <tissue evidence="4">Digestive gland</tissue>
    </source>
</reference>
<dbReference type="InterPro" id="IPR002181">
    <property type="entry name" value="Fibrinogen_a/b/g_C_dom"/>
</dbReference>
<evidence type="ECO:0000313" key="5">
    <source>
        <dbReference type="Proteomes" id="UP000770661"/>
    </source>
</evidence>
<dbReference type="FunFam" id="3.90.215.10:FF:000001">
    <property type="entry name" value="Tenascin isoform 1"/>
    <property type="match status" value="1"/>
</dbReference>
<name>A0A8J5BYH3_CHIOP</name>
<evidence type="ECO:0000259" key="3">
    <source>
        <dbReference type="PROSITE" id="PS51406"/>
    </source>
</evidence>
<dbReference type="InterPro" id="IPR014716">
    <property type="entry name" value="Fibrinogen_a/b/g_C_1"/>
</dbReference>
<dbReference type="PANTHER" id="PTHR19143">
    <property type="entry name" value="FIBRINOGEN/TENASCIN/ANGIOPOEITIN"/>
    <property type="match status" value="1"/>
</dbReference>
<dbReference type="GO" id="GO:0030246">
    <property type="term" value="F:carbohydrate binding"/>
    <property type="evidence" value="ECO:0007669"/>
    <property type="project" value="UniProtKB-ARBA"/>
</dbReference>
<accession>A0A8J5BYH3</accession>
<keyword evidence="5" id="KW-1185">Reference proteome</keyword>
<dbReference type="InterPro" id="IPR036056">
    <property type="entry name" value="Fibrinogen-like_C"/>
</dbReference>
<dbReference type="CDD" id="cd00087">
    <property type="entry name" value="FReD"/>
    <property type="match status" value="1"/>
</dbReference>
<dbReference type="GO" id="GO:0005615">
    <property type="term" value="C:extracellular space"/>
    <property type="evidence" value="ECO:0007669"/>
    <property type="project" value="TreeGrafter"/>
</dbReference>